<evidence type="ECO:0000313" key="4">
    <source>
        <dbReference type="Proteomes" id="UP000192074"/>
    </source>
</evidence>
<dbReference type="CDD" id="cd22231">
    <property type="entry name" value="RHH_NikR_HicB-like"/>
    <property type="match status" value="1"/>
</dbReference>
<dbReference type="Gene3D" id="6.10.10.120">
    <property type="entry name" value="Antitoxin ParD1-like"/>
    <property type="match status" value="1"/>
</dbReference>
<protein>
    <submittedName>
        <fullName evidence="3">Transcriptional regulators containing the CopG/Arc/MetJ DNA-binding domain (Modular protein)</fullName>
    </submittedName>
</protein>
<name>A0A822UY45_AGRTU</name>
<gene>
    <name evidence="3" type="ORF">AGR4A_Cc180032</name>
</gene>
<dbReference type="Pfam" id="PF03693">
    <property type="entry name" value="ParD_antitoxin"/>
    <property type="match status" value="1"/>
</dbReference>
<dbReference type="PANTHER" id="PTHR36582">
    <property type="entry name" value="ANTITOXIN PARD"/>
    <property type="match status" value="1"/>
</dbReference>
<evidence type="ECO:0000256" key="1">
    <source>
        <dbReference type="ARBA" id="ARBA00008580"/>
    </source>
</evidence>
<dbReference type="EMBL" id="FCNL01000010">
    <property type="protein sequence ID" value="CVI15149.1"/>
    <property type="molecule type" value="Genomic_DNA"/>
</dbReference>
<dbReference type="AlphaFoldDB" id="A0A822UY45"/>
<proteinExistence type="inferred from homology"/>
<dbReference type="Proteomes" id="UP000192074">
    <property type="component" value="Unassembled WGS sequence"/>
</dbReference>
<reference evidence="3 4" key="1">
    <citation type="submission" date="2016-01" db="EMBL/GenBank/DDBJ databases">
        <authorList>
            <person name="Regsiter A."/>
            <person name="william w."/>
        </authorList>
    </citation>
    <scope>NUCLEOTIDE SEQUENCE [LARGE SCALE GENOMIC DNA]</scope>
    <source>
        <strain evidence="3 4">B6</strain>
    </source>
</reference>
<dbReference type="SUPFAM" id="SSF47598">
    <property type="entry name" value="Ribbon-helix-helix"/>
    <property type="match status" value="1"/>
</dbReference>
<dbReference type="InterPro" id="IPR010985">
    <property type="entry name" value="Ribbon_hlx_hlx"/>
</dbReference>
<organism evidence="3 4">
    <name type="scientific">Agrobacterium tumefaciens str. B6</name>
    <dbReference type="NCBI Taxonomy" id="1183423"/>
    <lineage>
        <taxon>Bacteria</taxon>
        <taxon>Pseudomonadati</taxon>
        <taxon>Pseudomonadota</taxon>
        <taxon>Alphaproteobacteria</taxon>
        <taxon>Hyphomicrobiales</taxon>
        <taxon>Rhizobiaceae</taxon>
        <taxon>Rhizobium/Agrobacterium group</taxon>
        <taxon>Agrobacterium</taxon>
        <taxon>Agrobacterium tumefaciens complex</taxon>
    </lineage>
</organism>
<dbReference type="InterPro" id="IPR038296">
    <property type="entry name" value="ParD_sf"/>
</dbReference>
<dbReference type="GO" id="GO:0003677">
    <property type="term" value="F:DNA binding"/>
    <property type="evidence" value="ECO:0007669"/>
    <property type="project" value="UniProtKB-KW"/>
</dbReference>
<comment type="caution">
    <text evidence="3">The sequence shown here is derived from an EMBL/GenBank/DDBJ whole genome shotgun (WGS) entry which is preliminary data.</text>
</comment>
<comment type="similarity">
    <text evidence="1">Belongs to the ParD antitoxin family.</text>
</comment>
<accession>A0A822UY45</accession>
<dbReference type="InterPro" id="IPR022789">
    <property type="entry name" value="ParD"/>
</dbReference>
<evidence type="ECO:0000313" key="3">
    <source>
        <dbReference type="EMBL" id="CVI15149.1"/>
    </source>
</evidence>
<evidence type="ECO:0000256" key="2">
    <source>
        <dbReference type="ARBA" id="ARBA00022649"/>
    </source>
</evidence>
<dbReference type="PANTHER" id="PTHR36582:SF2">
    <property type="entry name" value="ANTITOXIN PARD"/>
    <property type="match status" value="1"/>
</dbReference>
<dbReference type="GO" id="GO:0006355">
    <property type="term" value="P:regulation of DNA-templated transcription"/>
    <property type="evidence" value="ECO:0007669"/>
    <property type="project" value="InterPro"/>
</dbReference>
<keyword evidence="3" id="KW-0238">DNA-binding</keyword>
<keyword evidence="2" id="KW-1277">Toxin-antitoxin system</keyword>
<sequence length="126" mass="13695">MSGLFVFQIGNSVVSKSVGLNRVACYKGEETKVTTMRTTQSLSITLPIDMAEMVKAKVASGEYATESEVIRDGLRTLAARDAAVERWLNDDVAKAYDAYKADPSSASPLDDVMKRLNAKMANPESK</sequence>